<name>A0ABD4TJB2_9EURY</name>
<sequence length="84" mass="9622">MAIMRRCPQCGSNDLFQLAGGYLGAEYRCKRCGYHGAFVVESEEEMPHPKAPDTESRGMDIPLWVRILAIIFLLIIIWIALPRW</sequence>
<keyword evidence="1" id="KW-0472">Membrane</keyword>
<dbReference type="AlphaFoldDB" id="A0ABD4TJB2"/>
<dbReference type="Proteomes" id="UP001524383">
    <property type="component" value="Unassembled WGS sequence"/>
</dbReference>
<comment type="caution">
    <text evidence="2">The sequence shown here is derived from an EMBL/GenBank/DDBJ whole genome shotgun (WGS) entry which is preliminary data.</text>
</comment>
<evidence type="ECO:0000256" key="1">
    <source>
        <dbReference type="SAM" id="Phobius"/>
    </source>
</evidence>
<dbReference type="RefSeq" id="WP_255332987.1">
    <property type="nucleotide sequence ID" value="NZ_VOTZ01000018.1"/>
</dbReference>
<keyword evidence="3" id="KW-1185">Reference proteome</keyword>
<keyword evidence="1" id="KW-1133">Transmembrane helix</keyword>
<proteinExistence type="predicted"/>
<evidence type="ECO:0000313" key="2">
    <source>
        <dbReference type="EMBL" id="MCQ1539023.1"/>
    </source>
</evidence>
<dbReference type="EMBL" id="VOTZ01000018">
    <property type="protein sequence ID" value="MCQ1539023.1"/>
    <property type="molecule type" value="Genomic_DNA"/>
</dbReference>
<protein>
    <recommendedName>
        <fullName evidence="4">TFIIB-type zinc ribbon-containing protein</fullName>
    </recommendedName>
</protein>
<feature type="transmembrane region" description="Helical" evidence="1">
    <location>
        <begin position="63"/>
        <end position="81"/>
    </location>
</feature>
<accession>A0ABD4TJB2</accession>
<keyword evidence="1" id="KW-0812">Transmembrane</keyword>
<gene>
    <name evidence="2" type="ORF">FTO68_08535</name>
</gene>
<reference evidence="2 3" key="1">
    <citation type="submission" date="2019-08" db="EMBL/GenBank/DDBJ databases">
        <authorList>
            <person name="Chen S.-C."/>
            <person name="Lai M.-C."/>
            <person name="You Y.-T."/>
        </authorList>
    </citation>
    <scope>NUCLEOTIDE SEQUENCE [LARGE SCALE GENOMIC DNA]</scope>
    <source>
        <strain evidence="2 3">P2F9704a</strain>
    </source>
</reference>
<evidence type="ECO:0000313" key="3">
    <source>
        <dbReference type="Proteomes" id="UP001524383"/>
    </source>
</evidence>
<organism evidence="2 3">
    <name type="scientific">Methanocalculus taiwanensis</name>
    <dbReference type="NCBI Taxonomy" id="106207"/>
    <lineage>
        <taxon>Archaea</taxon>
        <taxon>Methanobacteriati</taxon>
        <taxon>Methanobacteriota</taxon>
        <taxon>Stenosarchaea group</taxon>
        <taxon>Methanomicrobia</taxon>
        <taxon>Methanomicrobiales</taxon>
        <taxon>Methanocalculaceae</taxon>
        <taxon>Methanocalculus</taxon>
    </lineage>
</organism>
<evidence type="ECO:0008006" key="4">
    <source>
        <dbReference type="Google" id="ProtNLM"/>
    </source>
</evidence>